<feature type="domain" description="NlpC/P60" evidence="5">
    <location>
        <begin position="151"/>
        <end position="269"/>
    </location>
</feature>
<dbReference type="InterPro" id="IPR051794">
    <property type="entry name" value="PG_Endopeptidase_C40"/>
</dbReference>
<accession>A0A251WZM5</accession>
<name>A0A251WZM5_9RHOB</name>
<dbReference type="Proteomes" id="UP000194664">
    <property type="component" value="Unassembled WGS sequence"/>
</dbReference>
<keyword evidence="3" id="KW-0378">Hydrolase</keyword>
<evidence type="ECO:0000256" key="3">
    <source>
        <dbReference type="ARBA" id="ARBA00022801"/>
    </source>
</evidence>
<keyword evidence="4" id="KW-0788">Thiol protease</keyword>
<sequence length="269" mass="29305">MMDRRRTAANGRVAATELKGVVAAEHYSDGSPAWVSVPVADLLDTPDGKRDRQLIAGTPVRVYDTIGSMHFVQSLRDGYVGYLKQTQLSPAWQATHRVAVTATHAFRDPDIKSPDLCRISYGAQLTVFGIDNKMAKTPLGFVPEQMLGEIDKLDTNPSQQALKFVGVPYLWGGNSADGIDCSGLVQMALQGCGIDCPGDSDMQRDEVGTLLPPDTPTQSGDLFFWPGHVAMAVDQTRIVHANAHHMAVTVETIEIGFNRMGQPTHHRRP</sequence>
<evidence type="ECO:0000256" key="2">
    <source>
        <dbReference type="ARBA" id="ARBA00022670"/>
    </source>
</evidence>
<evidence type="ECO:0000256" key="1">
    <source>
        <dbReference type="ARBA" id="ARBA00007074"/>
    </source>
</evidence>
<dbReference type="AlphaFoldDB" id="A0A251WZM5"/>
<keyword evidence="2" id="KW-0645">Protease</keyword>
<evidence type="ECO:0000313" key="6">
    <source>
        <dbReference type="EMBL" id="OUD09940.1"/>
    </source>
</evidence>
<gene>
    <name evidence="6" type="ORF">BVC71_08355</name>
</gene>
<dbReference type="PANTHER" id="PTHR47359:SF3">
    <property type="entry name" value="NLP_P60 DOMAIN-CONTAINING PROTEIN-RELATED"/>
    <property type="match status" value="1"/>
</dbReference>
<protein>
    <recommendedName>
        <fullName evidence="5">NlpC/P60 domain-containing protein</fullName>
    </recommendedName>
</protein>
<reference evidence="6 7" key="1">
    <citation type="submission" date="2016-12" db="EMBL/GenBank/DDBJ databases">
        <title>The draft genome sequence of HSLHS2.</title>
        <authorList>
            <person name="Hu D."/>
            <person name="Wang L."/>
            <person name="Shao Z."/>
        </authorList>
    </citation>
    <scope>NUCLEOTIDE SEQUENCE [LARGE SCALE GENOMIC DNA]</scope>
    <source>
        <strain evidence="6">MCCC 1A06712</strain>
    </source>
</reference>
<dbReference type="Pfam" id="PF18348">
    <property type="entry name" value="SH3_16"/>
    <property type="match status" value="1"/>
</dbReference>
<dbReference type="EMBL" id="MSPP01000002">
    <property type="protein sequence ID" value="OUD09940.1"/>
    <property type="molecule type" value="Genomic_DNA"/>
</dbReference>
<dbReference type="GO" id="GO:0008234">
    <property type="term" value="F:cysteine-type peptidase activity"/>
    <property type="evidence" value="ECO:0007669"/>
    <property type="project" value="UniProtKB-KW"/>
</dbReference>
<dbReference type="PANTHER" id="PTHR47359">
    <property type="entry name" value="PEPTIDOGLYCAN DL-ENDOPEPTIDASE CWLO"/>
    <property type="match status" value="1"/>
</dbReference>
<dbReference type="SUPFAM" id="SSF54001">
    <property type="entry name" value="Cysteine proteinases"/>
    <property type="match status" value="1"/>
</dbReference>
<comment type="caution">
    <text evidence="6">The sequence shown here is derived from an EMBL/GenBank/DDBJ whole genome shotgun (WGS) entry which is preliminary data.</text>
</comment>
<evidence type="ECO:0000256" key="4">
    <source>
        <dbReference type="ARBA" id="ARBA00022807"/>
    </source>
</evidence>
<dbReference type="InterPro" id="IPR041382">
    <property type="entry name" value="SH3_16"/>
</dbReference>
<comment type="similarity">
    <text evidence="1">Belongs to the peptidase C40 family.</text>
</comment>
<dbReference type="GO" id="GO:0006508">
    <property type="term" value="P:proteolysis"/>
    <property type="evidence" value="ECO:0007669"/>
    <property type="project" value="UniProtKB-KW"/>
</dbReference>
<dbReference type="InterPro" id="IPR000064">
    <property type="entry name" value="NLP_P60_dom"/>
</dbReference>
<keyword evidence="7" id="KW-1185">Reference proteome</keyword>
<evidence type="ECO:0000313" key="7">
    <source>
        <dbReference type="Proteomes" id="UP000194664"/>
    </source>
</evidence>
<organism evidence="6 7">
    <name type="scientific">Marivivens niveibacter</name>
    <dbReference type="NCBI Taxonomy" id="1930667"/>
    <lineage>
        <taxon>Bacteria</taxon>
        <taxon>Pseudomonadati</taxon>
        <taxon>Pseudomonadota</taxon>
        <taxon>Alphaproteobacteria</taxon>
        <taxon>Rhodobacterales</taxon>
        <taxon>Paracoccaceae</taxon>
        <taxon>Marivivens group</taxon>
        <taxon>Marivivens</taxon>
    </lineage>
</organism>
<dbReference type="PROSITE" id="PS51935">
    <property type="entry name" value="NLPC_P60"/>
    <property type="match status" value="1"/>
</dbReference>
<dbReference type="Pfam" id="PF00877">
    <property type="entry name" value="NLPC_P60"/>
    <property type="match status" value="1"/>
</dbReference>
<evidence type="ECO:0000259" key="5">
    <source>
        <dbReference type="PROSITE" id="PS51935"/>
    </source>
</evidence>
<proteinExistence type="inferred from homology"/>
<dbReference type="InterPro" id="IPR038765">
    <property type="entry name" value="Papain-like_cys_pep_sf"/>
</dbReference>
<dbReference type="Gene3D" id="3.90.1720.10">
    <property type="entry name" value="endopeptidase domain like (from Nostoc punctiforme)"/>
    <property type="match status" value="1"/>
</dbReference>